<dbReference type="Gene3D" id="3.90.930.40">
    <property type="match status" value="1"/>
</dbReference>
<keyword evidence="5" id="KW-0539">Nucleus</keyword>
<evidence type="ECO:0000256" key="3">
    <source>
        <dbReference type="ARBA" id="ARBA00025670"/>
    </source>
</evidence>
<comment type="function">
    <text evidence="3">Oxygenase that can act as both a histone lysine demethylase and a ribosomal histidine hydroxylase. Specifically demethylates 'Lys-4' (H3K4me) and 'Lys-36' (H3K36me) of histone H3, thereby playing a central role in histone code.</text>
</comment>
<evidence type="ECO:0000256" key="4">
    <source>
        <dbReference type="ARBA" id="ARBA00047915"/>
    </source>
</evidence>
<comment type="catalytic activity">
    <reaction evidence="4 5">
        <text>N(6),N(6)-dimethyl-L-lysyl(36)-[histone H3] + 2 2-oxoglutarate + 2 O2 = L-lysyl(36)-[histone H3] + 2 formaldehyde + 2 succinate + 2 CO2</text>
        <dbReference type="Rhea" id="RHEA:42032"/>
        <dbReference type="Rhea" id="RHEA-COMP:9785"/>
        <dbReference type="Rhea" id="RHEA-COMP:9787"/>
        <dbReference type="ChEBI" id="CHEBI:15379"/>
        <dbReference type="ChEBI" id="CHEBI:16526"/>
        <dbReference type="ChEBI" id="CHEBI:16810"/>
        <dbReference type="ChEBI" id="CHEBI:16842"/>
        <dbReference type="ChEBI" id="CHEBI:29969"/>
        <dbReference type="ChEBI" id="CHEBI:30031"/>
        <dbReference type="ChEBI" id="CHEBI:61976"/>
        <dbReference type="EC" id="1.14.11.27"/>
    </reaction>
</comment>
<proteinExistence type="inferred from homology"/>
<evidence type="ECO:0000313" key="7">
    <source>
        <dbReference type="EMBL" id="UYV79414.1"/>
    </source>
</evidence>
<feature type="non-terminal residue" evidence="7">
    <location>
        <position position="286"/>
    </location>
</feature>
<comment type="similarity">
    <text evidence="5">Belongs to the ROX family.</text>
</comment>
<protein>
    <recommendedName>
        <fullName evidence="5">Bifunctional lysine-specific demethylase and histidyl-hydroxylase</fullName>
        <ecNumber evidence="5">1.14.11.27</ecNumber>
    </recommendedName>
</protein>
<gene>
    <name evidence="7" type="ORF">LAZ67_17002524</name>
</gene>
<evidence type="ECO:0000313" key="8">
    <source>
        <dbReference type="Proteomes" id="UP001235939"/>
    </source>
</evidence>
<keyword evidence="5" id="KW-0223">Dioxygenase</keyword>
<dbReference type="EC" id="1.14.11.27" evidence="5"/>
<evidence type="ECO:0000256" key="2">
    <source>
        <dbReference type="ARBA" id="ARBA00023004"/>
    </source>
</evidence>
<dbReference type="EMBL" id="CP092879">
    <property type="protein sequence ID" value="UYV79414.1"/>
    <property type="molecule type" value="Genomic_DNA"/>
</dbReference>
<dbReference type="PANTHER" id="PTHR13096:SF8">
    <property type="entry name" value="RIBOSOMAL OXYGENASE 1"/>
    <property type="match status" value="1"/>
</dbReference>
<accession>A0ABY6LFF6</accession>
<reference evidence="7 8" key="1">
    <citation type="submission" date="2022-01" db="EMBL/GenBank/DDBJ databases">
        <title>A chromosomal length assembly of Cordylochernes scorpioides.</title>
        <authorList>
            <person name="Zeh D."/>
            <person name="Zeh J."/>
        </authorList>
    </citation>
    <scope>NUCLEOTIDE SEQUENCE [LARGE SCALE GENOMIC DNA]</scope>
    <source>
        <strain evidence="7">IN4F17</strain>
        <tissue evidence="7">Whole Body</tissue>
    </source>
</reference>
<dbReference type="PANTHER" id="PTHR13096">
    <property type="entry name" value="MINA53 MYC INDUCED NUCLEAR ANTIGEN"/>
    <property type="match status" value="1"/>
</dbReference>
<organism evidence="7 8">
    <name type="scientific">Cordylochernes scorpioides</name>
    <dbReference type="NCBI Taxonomy" id="51811"/>
    <lineage>
        <taxon>Eukaryota</taxon>
        <taxon>Metazoa</taxon>
        <taxon>Ecdysozoa</taxon>
        <taxon>Arthropoda</taxon>
        <taxon>Chelicerata</taxon>
        <taxon>Arachnida</taxon>
        <taxon>Pseudoscorpiones</taxon>
        <taxon>Cheliferoidea</taxon>
        <taxon>Chernetidae</taxon>
        <taxon>Cordylochernes</taxon>
    </lineage>
</organism>
<keyword evidence="5" id="KW-0805">Transcription regulation</keyword>
<feature type="domain" description="JmjC" evidence="6">
    <location>
        <begin position="1"/>
        <end position="153"/>
    </location>
</feature>
<dbReference type="InterPro" id="IPR003347">
    <property type="entry name" value="JmjC_dom"/>
</dbReference>
<keyword evidence="1 5" id="KW-0479">Metal-binding</keyword>
<sequence>MEYKRCSSCIPGLGALTGYLTPPDSQGFAPHFDDIEAFVLQIEGSKLWKVYPPRYVHSLSTPFILHLYRMLWIKIKQQSLPQCVCVTGNFNQNEIRGPPALTVALQPGDLLYFPRGWVHQAASCDGKHSLHLTISTYQQHSWATLLAAALPTALANIPYMRQGLPRSVFSQSPKELGEAASELLASLPPLDLKVGLDTLARNLLHSSLPPCLTPEEKAQSALATSSKWGEPGPTFKSTTLIRLVRRHCCSWPFISEGRFPIRHLGTCPVAVSSAKGWFLLILGDKT</sequence>
<dbReference type="Gene3D" id="2.60.120.650">
    <property type="entry name" value="Cupin"/>
    <property type="match status" value="1"/>
</dbReference>
<comment type="cofactor">
    <cofactor evidence="5">
        <name>Fe(2+)</name>
        <dbReference type="ChEBI" id="CHEBI:29033"/>
    </cofactor>
    <text evidence="5">Binds 1 Fe(2+) ion per subunit.</text>
</comment>
<name>A0ABY6LFF6_9ARAC</name>
<keyword evidence="5" id="KW-0804">Transcription</keyword>
<comment type="subcellular location">
    <subcellularLocation>
        <location evidence="5">Nucleus</location>
    </subcellularLocation>
</comment>
<evidence type="ECO:0000256" key="1">
    <source>
        <dbReference type="ARBA" id="ARBA00022723"/>
    </source>
</evidence>
<dbReference type="SUPFAM" id="SSF51197">
    <property type="entry name" value="Clavaminate synthase-like"/>
    <property type="match status" value="1"/>
</dbReference>
<dbReference type="PROSITE" id="PS51184">
    <property type="entry name" value="JMJC"/>
    <property type="match status" value="1"/>
</dbReference>
<keyword evidence="8" id="KW-1185">Reference proteome</keyword>
<evidence type="ECO:0000259" key="6">
    <source>
        <dbReference type="PROSITE" id="PS51184"/>
    </source>
</evidence>
<dbReference type="Proteomes" id="UP001235939">
    <property type="component" value="Chromosome 17"/>
</dbReference>
<keyword evidence="5" id="KW-0560">Oxidoreductase</keyword>
<dbReference type="Pfam" id="PF08007">
    <property type="entry name" value="JmjC_2"/>
    <property type="match status" value="1"/>
</dbReference>
<evidence type="ECO:0000256" key="5">
    <source>
        <dbReference type="RuleBase" id="RU366061"/>
    </source>
</evidence>
<keyword evidence="2 5" id="KW-0408">Iron</keyword>
<dbReference type="InterPro" id="IPR039994">
    <property type="entry name" value="NO66-like"/>
</dbReference>